<dbReference type="Pfam" id="PF13921">
    <property type="entry name" value="Myb_DNA-bind_6"/>
    <property type="match status" value="1"/>
</dbReference>
<feature type="domain" description="Myb-like" evidence="7">
    <location>
        <begin position="236"/>
        <end position="283"/>
    </location>
</feature>
<dbReference type="InterPro" id="IPR009057">
    <property type="entry name" value="Homeodomain-like_sf"/>
</dbReference>
<feature type="domain" description="HTH myb-type" evidence="8">
    <location>
        <begin position="184"/>
        <end position="239"/>
    </location>
</feature>
<keyword evidence="11" id="KW-1185">Reference proteome</keyword>
<evidence type="ECO:0000313" key="9">
    <source>
        <dbReference type="EMBL" id="KHN03899.1"/>
    </source>
</evidence>
<comment type="subcellular location">
    <subcellularLocation>
        <location evidence="1">Nucleus</location>
    </subcellularLocation>
</comment>
<dbReference type="PANTHER" id="PTHR45614">
    <property type="entry name" value="MYB PROTEIN-RELATED"/>
    <property type="match status" value="1"/>
</dbReference>
<dbReference type="EMBL" id="KN669650">
    <property type="protein sequence ID" value="KHN03899.1"/>
    <property type="molecule type" value="Genomic_DNA"/>
</dbReference>
<sequence length="321" mass="36623">MEFDPSFQGPQYLSSLFPRNSYLKPLTQTIFPSQSSIFTPPPPSSVMFHPNNNSHHFQDHIMNVPTNNTPFVMEGPSNPITTPMYGITTPSLGDGSSLGGFVNVQCHPPMMLAPKNNNKMEALYGQDKGKAISDFSQKTMLCLSEDSSSKSPSPVSLPNDWWMSQYHWDTDQKVKVEKDSNIGNDNVIKGKWSMKEDRDLIELVNQYGLKKWSKIAKLLHCRTGKQCQERWNNHLQPNIRKDSWTLKEDKIFIETHIKVGNKWSEIAKRLPGRAPNTIKNRWNGSKRRKNDKRQNKNKHGPYDGSVLDAYVKMVTATEETT</sequence>
<evidence type="ECO:0000256" key="2">
    <source>
        <dbReference type="ARBA" id="ARBA00022737"/>
    </source>
</evidence>
<dbReference type="SUPFAM" id="SSF46689">
    <property type="entry name" value="Homeodomain-like"/>
    <property type="match status" value="1"/>
</dbReference>
<feature type="domain" description="Myb-like" evidence="7">
    <location>
        <begin position="184"/>
        <end position="235"/>
    </location>
</feature>
<dbReference type="PROSITE" id="PS50090">
    <property type="entry name" value="MYB_LIKE"/>
    <property type="match status" value="2"/>
</dbReference>
<dbReference type="PANTHER" id="PTHR45614:SF285">
    <property type="entry name" value="TRANSCRIPTION FACTOR MYB98"/>
    <property type="match status" value="1"/>
</dbReference>
<evidence type="ECO:0000259" key="7">
    <source>
        <dbReference type="PROSITE" id="PS50090"/>
    </source>
</evidence>
<reference evidence="10 11" key="2">
    <citation type="submission" date="2018-09" db="EMBL/GenBank/DDBJ databases">
        <title>A high-quality reference genome of wild soybean provides a powerful tool to mine soybean genomes.</title>
        <authorList>
            <person name="Xie M."/>
            <person name="Chung C.Y.L."/>
            <person name="Li M.-W."/>
            <person name="Wong F.-L."/>
            <person name="Chan T.-F."/>
            <person name="Lam H.-M."/>
        </authorList>
    </citation>
    <scope>NUCLEOTIDE SEQUENCE [LARGE SCALE GENOMIC DNA]</scope>
    <source>
        <strain evidence="11">cv. W05</strain>
        <tissue evidence="10">Hypocotyl of etiolated seedlings</tissue>
    </source>
</reference>
<dbReference type="InterPro" id="IPR001005">
    <property type="entry name" value="SANT/Myb"/>
</dbReference>
<dbReference type="InterPro" id="IPR050560">
    <property type="entry name" value="MYB_TF"/>
</dbReference>
<evidence type="ECO:0000313" key="10">
    <source>
        <dbReference type="EMBL" id="RZC19558.1"/>
    </source>
</evidence>
<evidence type="ECO:0000256" key="1">
    <source>
        <dbReference type="ARBA" id="ARBA00004123"/>
    </source>
</evidence>
<dbReference type="EMBL" id="QZWG01000003">
    <property type="protein sequence ID" value="RZC19558.1"/>
    <property type="molecule type" value="Genomic_DNA"/>
</dbReference>
<gene>
    <name evidence="10" type="ORF">D0Y65_006407</name>
    <name evidence="9" type="ORF">glysoja_049867</name>
</gene>
<evidence type="ECO:0000256" key="3">
    <source>
        <dbReference type="ARBA" id="ARBA00023015"/>
    </source>
</evidence>
<dbReference type="PROSITE" id="PS51294">
    <property type="entry name" value="HTH_MYB"/>
    <property type="match status" value="2"/>
</dbReference>
<proteinExistence type="predicted"/>
<protein>
    <submittedName>
        <fullName evidence="9 10">Transcription factor MYB98</fullName>
    </submittedName>
</protein>
<keyword evidence="5" id="KW-0539">Nucleus</keyword>
<keyword evidence="4" id="KW-0238">DNA-binding</keyword>
<reference evidence="9" key="1">
    <citation type="submission" date="2014-07" db="EMBL/GenBank/DDBJ databases">
        <title>Identification of a novel salt tolerance gene in wild soybean by whole-genome sequencing.</title>
        <authorList>
            <person name="Lam H.-M."/>
            <person name="Qi X."/>
            <person name="Li M.-W."/>
            <person name="Liu X."/>
            <person name="Xie M."/>
            <person name="Ni M."/>
            <person name="Xu X."/>
        </authorList>
    </citation>
    <scope>NUCLEOTIDE SEQUENCE [LARGE SCALE GENOMIC DNA]</scope>
    <source>
        <tissue evidence="9">Root</tissue>
    </source>
</reference>
<name>A0A0B2P8K8_GLYSO</name>
<keyword evidence="3" id="KW-0804">Transcription</keyword>
<evidence type="ECO:0000259" key="8">
    <source>
        <dbReference type="PROSITE" id="PS51294"/>
    </source>
</evidence>
<dbReference type="GO" id="GO:0000981">
    <property type="term" value="F:DNA-binding transcription factor activity, RNA polymerase II-specific"/>
    <property type="evidence" value="ECO:0007669"/>
    <property type="project" value="TreeGrafter"/>
</dbReference>
<dbReference type="Proteomes" id="UP000053555">
    <property type="component" value="Unassembled WGS sequence"/>
</dbReference>
<dbReference type="Gramene" id="XM_028367966.1">
    <property type="protein sequence ID" value="XP_028223767.1"/>
    <property type="gene ID" value="LOC114405430"/>
</dbReference>
<keyword evidence="2" id="KW-0677">Repeat</keyword>
<dbReference type="SMR" id="A0A0B2P8K8"/>
<dbReference type="Proteomes" id="UP000289340">
    <property type="component" value="Chromosome 3"/>
</dbReference>
<evidence type="ECO:0000256" key="6">
    <source>
        <dbReference type="SAM" id="MobiDB-lite"/>
    </source>
</evidence>
<feature type="compositionally biased region" description="Basic residues" evidence="6">
    <location>
        <begin position="284"/>
        <end position="299"/>
    </location>
</feature>
<dbReference type="Gene3D" id="1.10.10.60">
    <property type="entry name" value="Homeodomain-like"/>
    <property type="match status" value="2"/>
</dbReference>
<dbReference type="SMART" id="SM00717">
    <property type="entry name" value="SANT"/>
    <property type="match status" value="2"/>
</dbReference>
<dbReference type="GO" id="GO:0000978">
    <property type="term" value="F:RNA polymerase II cis-regulatory region sequence-specific DNA binding"/>
    <property type="evidence" value="ECO:0007669"/>
    <property type="project" value="TreeGrafter"/>
</dbReference>
<dbReference type="InterPro" id="IPR017930">
    <property type="entry name" value="Myb_dom"/>
</dbReference>
<organism evidence="9">
    <name type="scientific">Glycine soja</name>
    <name type="common">Wild soybean</name>
    <dbReference type="NCBI Taxonomy" id="3848"/>
    <lineage>
        <taxon>Eukaryota</taxon>
        <taxon>Viridiplantae</taxon>
        <taxon>Streptophyta</taxon>
        <taxon>Embryophyta</taxon>
        <taxon>Tracheophyta</taxon>
        <taxon>Spermatophyta</taxon>
        <taxon>Magnoliopsida</taxon>
        <taxon>eudicotyledons</taxon>
        <taxon>Gunneridae</taxon>
        <taxon>Pentapetalae</taxon>
        <taxon>rosids</taxon>
        <taxon>fabids</taxon>
        <taxon>Fabales</taxon>
        <taxon>Fabaceae</taxon>
        <taxon>Papilionoideae</taxon>
        <taxon>50 kb inversion clade</taxon>
        <taxon>NPAAA clade</taxon>
        <taxon>indigoferoid/millettioid clade</taxon>
        <taxon>Phaseoleae</taxon>
        <taxon>Glycine</taxon>
        <taxon>Glycine subgen. Soja</taxon>
    </lineage>
</organism>
<dbReference type="GO" id="GO:0005634">
    <property type="term" value="C:nucleus"/>
    <property type="evidence" value="ECO:0007669"/>
    <property type="project" value="UniProtKB-SubCell"/>
</dbReference>
<evidence type="ECO:0000256" key="5">
    <source>
        <dbReference type="ARBA" id="ARBA00023242"/>
    </source>
</evidence>
<evidence type="ECO:0000256" key="4">
    <source>
        <dbReference type="ARBA" id="ARBA00023125"/>
    </source>
</evidence>
<feature type="region of interest" description="Disordered" evidence="6">
    <location>
        <begin position="271"/>
        <end position="304"/>
    </location>
</feature>
<dbReference type="AlphaFoldDB" id="A0A0B2P8K8"/>
<dbReference type="FunFam" id="1.10.10.60:FF:000010">
    <property type="entry name" value="Transcriptional activator Myb isoform A"/>
    <property type="match status" value="1"/>
</dbReference>
<evidence type="ECO:0000313" key="11">
    <source>
        <dbReference type="Proteomes" id="UP000289340"/>
    </source>
</evidence>
<keyword evidence="3" id="KW-0805">Transcription regulation</keyword>
<dbReference type="CDD" id="cd00167">
    <property type="entry name" value="SANT"/>
    <property type="match status" value="2"/>
</dbReference>
<accession>A0A0B2P8K8</accession>
<feature type="domain" description="HTH myb-type" evidence="8">
    <location>
        <begin position="240"/>
        <end position="290"/>
    </location>
</feature>